<keyword evidence="5" id="KW-1185">Reference proteome</keyword>
<dbReference type="InterPro" id="IPR036259">
    <property type="entry name" value="MFS_trans_sf"/>
</dbReference>
<organism evidence="4 5">
    <name type="scientific">Mytilus galloprovincialis</name>
    <name type="common">Mediterranean mussel</name>
    <dbReference type="NCBI Taxonomy" id="29158"/>
    <lineage>
        <taxon>Eukaryota</taxon>
        <taxon>Metazoa</taxon>
        <taxon>Spiralia</taxon>
        <taxon>Lophotrochozoa</taxon>
        <taxon>Mollusca</taxon>
        <taxon>Bivalvia</taxon>
        <taxon>Autobranchia</taxon>
        <taxon>Pteriomorphia</taxon>
        <taxon>Mytilida</taxon>
        <taxon>Mytiloidea</taxon>
        <taxon>Mytilidae</taxon>
        <taxon>Mytilinae</taxon>
        <taxon>Mytilus</taxon>
    </lineage>
</organism>
<feature type="transmembrane region" description="Helical" evidence="2">
    <location>
        <begin position="271"/>
        <end position="289"/>
    </location>
</feature>
<dbReference type="OrthoDB" id="6509908at2759"/>
<dbReference type="Pfam" id="PF07690">
    <property type="entry name" value="MFS_1"/>
    <property type="match status" value="1"/>
</dbReference>
<feature type="transmembrane region" description="Helical" evidence="2">
    <location>
        <begin position="52"/>
        <end position="72"/>
    </location>
</feature>
<dbReference type="Proteomes" id="UP000596742">
    <property type="component" value="Unassembled WGS sequence"/>
</dbReference>
<dbReference type="AlphaFoldDB" id="A0A8B6FEB3"/>
<reference evidence="4" key="1">
    <citation type="submission" date="2018-11" db="EMBL/GenBank/DDBJ databases">
        <authorList>
            <person name="Alioto T."/>
            <person name="Alioto T."/>
        </authorList>
    </citation>
    <scope>NUCLEOTIDE SEQUENCE</scope>
</reference>
<dbReference type="PANTHER" id="PTHR11360">
    <property type="entry name" value="MONOCARBOXYLATE TRANSPORTER"/>
    <property type="match status" value="1"/>
</dbReference>
<comment type="subcellular location">
    <subcellularLocation>
        <location evidence="1">Membrane</location>
        <topology evidence="1">Multi-pass membrane protein</topology>
    </subcellularLocation>
</comment>
<evidence type="ECO:0000313" key="5">
    <source>
        <dbReference type="Proteomes" id="UP000596742"/>
    </source>
</evidence>
<dbReference type="PROSITE" id="PS50850">
    <property type="entry name" value="MFS"/>
    <property type="match status" value="1"/>
</dbReference>
<feature type="transmembrane region" description="Helical" evidence="2">
    <location>
        <begin position="105"/>
        <end position="130"/>
    </location>
</feature>
<keyword evidence="2" id="KW-0472">Membrane</keyword>
<proteinExistence type="predicted"/>
<feature type="transmembrane region" description="Helical" evidence="2">
    <location>
        <begin position="137"/>
        <end position="157"/>
    </location>
</feature>
<dbReference type="EMBL" id="UYJE01006720">
    <property type="protein sequence ID" value="VDI48368.1"/>
    <property type="molecule type" value="Genomic_DNA"/>
</dbReference>
<dbReference type="Gene3D" id="1.20.1250.20">
    <property type="entry name" value="MFS general substrate transporter like domains"/>
    <property type="match status" value="2"/>
</dbReference>
<feature type="domain" description="Major facilitator superfamily (MFS) profile" evidence="3">
    <location>
        <begin position="14"/>
        <end position="416"/>
    </location>
</feature>
<evidence type="ECO:0000259" key="3">
    <source>
        <dbReference type="PROSITE" id="PS50850"/>
    </source>
</evidence>
<feature type="transmembrane region" description="Helical" evidence="2">
    <location>
        <begin position="392"/>
        <end position="414"/>
    </location>
</feature>
<dbReference type="CDD" id="cd17352">
    <property type="entry name" value="MFS_MCT_SLC16"/>
    <property type="match status" value="1"/>
</dbReference>
<dbReference type="GO" id="GO:0008028">
    <property type="term" value="F:monocarboxylic acid transmembrane transporter activity"/>
    <property type="evidence" value="ECO:0007669"/>
    <property type="project" value="TreeGrafter"/>
</dbReference>
<keyword evidence="2" id="KW-0812">Transmembrane</keyword>
<evidence type="ECO:0000256" key="2">
    <source>
        <dbReference type="SAM" id="Phobius"/>
    </source>
</evidence>
<protein>
    <submittedName>
        <fullName evidence="4">MFS transporter, MCP family, solute carrier family 16 (Monocarboxylic acid transporters), member 12</fullName>
    </submittedName>
</protein>
<feature type="transmembrane region" description="Helical" evidence="2">
    <location>
        <begin position="301"/>
        <end position="321"/>
    </location>
</feature>
<feature type="transmembrane region" description="Helical" evidence="2">
    <location>
        <begin position="327"/>
        <end position="350"/>
    </location>
</feature>
<dbReference type="PANTHER" id="PTHR11360:SF260">
    <property type="entry name" value="MFS DOMAIN-CONTAINING PROTEIN"/>
    <property type="match status" value="1"/>
</dbReference>
<dbReference type="SUPFAM" id="SSF103473">
    <property type="entry name" value="MFS general substrate transporter"/>
    <property type="match status" value="1"/>
</dbReference>
<accession>A0A8B6FEB3</accession>
<feature type="transmembrane region" description="Helical" evidence="2">
    <location>
        <begin position="169"/>
        <end position="188"/>
    </location>
</feature>
<feature type="transmembrane region" description="Helical" evidence="2">
    <location>
        <begin position="362"/>
        <end position="380"/>
    </location>
</feature>
<gene>
    <name evidence="4" type="ORF">MGAL_10B009798</name>
</gene>
<evidence type="ECO:0000313" key="4">
    <source>
        <dbReference type="EMBL" id="VDI48368.1"/>
    </source>
</evidence>
<dbReference type="InterPro" id="IPR011701">
    <property type="entry name" value="MFS"/>
</dbReference>
<evidence type="ECO:0000256" key="1">
    <source>
        <dbReference type="ARBA" id="ARBA00004141"/>
    </source>
</evidence>
<feature type="transmembrane region" description="Helical" evidence="2">
    <location>
        <begin position="236"/>
        <end position="259"/>
    </location>
</feature>
<feature type="transmembrane region" description="Helical" evidence="2">
    <location>
        <begin position="79"/>
        <end position="99"/>
    </location>
</feature>
<dbReference type="InterPro" id="IPR020846">
    <property type="entry name" value="MFS_dom"/>
</dbReference>
<keyword evidence="2" id="KW-1133">Transmembrane helix</keyword>
<comment type="caution">
    <text evidence="4">The sequence shown here is derived from an EMBL/GenBank/DDBJ whole genome shotgun (WGS) entry which is preliminary data.</text>
</comment>
<dbReference type="GO" id="GO:0016020">
    <property type="term" value="C:membrane"/>
    <property type="evidence" value="ECO:0007669"/>
    <property type="project" value="UniProtKB-SubCell"/>
</dbReference>
<feature type="transmembrane region" description="Helical" evidence="2">
    <location>
        <begin position="12"/>
        <end position="32"/>
    </location>
</feature>
<dbReference type="InterPro" id="IPR050327">
    <property type="entry name" value="Proton-linked_MCT"/>
</dbReference>
<name>A0A8B6FEB3_MYTGA</name>
<sequence length="507" mass="56725">MKNSDVDHGYAWVVLFFCSVNYFIIAGGVKSFGVLYTELLDRYDDGAGNTAWISSVNSFLMMGLGPISNYLGEIYTYRFIMVIGSIVNLIGYTASAFVTRMEFLYITYGIISGTGYGLMFAPSTTIVSFYFEKRRSLANVIVVSVSGIGAFLFPYLIRLLVDTYGLNGTFLIMGGIYFHTCTASLFLIQPAHFPYQKKSTENHAIMKRKPDINVCSSFRKILMRMFKPSLFRNPKFTIYLMAMFLQVANFASNGLILPAQTRALGFGKESITVAVSLVGASEIFARAFLGWFADLNIVKRVHLFMMCSFVSGLTPFCMPFLPYLPAIYTYAVVVGSFSGSFWSLMGVLIIDCIGIKNYSPAFGLMSLINATAFCISQPFSGWLDDTTGSWSASYYFTGVLSILSFLSCLMVPLVERIWCFNFKEHDNNLENHEVEIEESICLYKENHTIHDLTNNSIVQAVDHTSSEENVIRIILCVTPAILNFCSPVVISVPNVSLKDWMLQTYIP</sequence>